<evidence type="ECO:0000256" key="3">
    <source>
        <dbReference type="ARBA" id="ARBA00022989"/>
    </source>
</evidence>
<dbReference type="InterPro" id="IPR007382">
    <property type="entry name" value="UPF0756_TM"/>
</dbReference>
<feature type="transmembrane region" description="Helical" evidence="5">
    <location>
        <begin position="50"/>
        <end position="68"/>
    </location>
</feature>
<keyword evidence="3 5" id="KW-1133">Transmembrane helix</keyword>
<evidence type="ECO:0000313" key="6">
    <source>
        <dbReference type="EMBL" id="TKI56961.1"/>
    </source>
</evidence>
<dbReference type="AlphaFoldDB" id="A0A4U2YC55"/>
<dbReference type="EMBL" id="SZNK01000001">
    <property type="protein sequence ID" value="TKI56961.1"/>
    <property type="molecule type" value="Genomic_DNA"/>
</dbReference>
<evidence type="ECO:0000256" key="1">
    <source>
        <dbReference type="ARBA" id="ARBA00022475"/>
    </source>
</evidence>
<reference evidence="6 7" key="1">
    <citation type="submission" date="2019-04" db="EMBL/GenBank/DDBJ databases">
        <title>Whole genome sequencing of Brevibacillus sp. TGS2-1.</title>
        <authorList>
            <person name="Choi A."/>
        </authorList>
    </citation>
    <scope>NUCLEOTIDE SEQUENCE [LARGE SCALE GENOMIC DNA]</scope>
    <source>
        <strain evidence="6 7">TGS2-1</strain>
    </source>
</reference>
<evidence type="ECO:0000313" key="7">
    <source>
        <dbReference type="Proteomes" id="UP000307841"/>
    </source>
</evidence>
<sequence>MLPTTIILLVIALLSFVAKDMVLVYASLLLLGLSLLKAVPVMDAIQKPMFHMGLFCLMVFLLIPIAKGKYDFISLGKEMVSWKAMIAILAGFIISYVGGKGLSILPDQPVVFIGVTLGTLLAVLLTNGLPAGLIIAAGCIALLSRIFNF</sequence>
<evidence type="ECO:0000256" key="4">
    <source>
        <dbReference type="ARBA" id="ARBA00023136"/>
    </source>
</evidence>
<keyword evidence="7" id="KW-1185">Reference proteome</keyword>
<dbReference type="RefSeq" id="WP_137030413.1">
    <property type="nucleotide sequence ID" value="NZ_SZNK01000001.1"/>
</dbReference>
<name>A0A4U2YC55_9BACL</name>
<accession>A0A4U2YC55</accession>
<dbReference type="OrthoDB" id="80306at2"/>
<comment type="caution">
    <text evidence="6">The sequence shown here is derived from an EMBL/GenBank/DDBJ whole genome shotgun (WGS) entry which is preliminary data.</text>
</comment>
<feature type="transmembrane region" description="Helical" evidence="5">
    <location>
        <begin position="80"/>
        <end position="98"/>
    </location>
</feature>
<dbReference type="HAMAP" id="MF_01874">
    <property type="entry name" value="UPF0756"/>
    <property type="match status" value="1"/>
</dbReference>
<keyword evidence="1 5" id="KW-1003">Cell membrane</keyword>
<keyword evidence="2 5" id="KW-0812">Transmembrane</keyword>
<dbReference type="Proteomes" id="UP000307841">
    <property type="component" value="Unassembled WGS sequence"/>
</dbReference>
<dbReference type="PANTHER" id="PTHR38452:SF1">
    <property type="entry name" value="UPF0756 MEMBRANE PROTEIN YEAL"/>
    <property type="match status" value="1"/>
</dbReference>
<gene>
    <name evidence="6" type="ORF">E8L90_16640</name>
</gene>
<evidence type="ECO:0000256" key="2">
    <source>
        <dbReference type="ARBA" id="ARBA00022692"/>
    </source>
</evidence>
<keyword evidence="4 5" id="KW-0472">Membrane</keyword>
<comment type="similarity">
    <text evidence="5">Belongs to the UPF0756 family.</text>
</comment>
<comment type="caution">
    <text evidence="5">Lacks conserved residue(s) required for the propagation of feature annotation.</text>
</comment>
<feature type="transmembrane region" description="Helical" evidence="5">
    <location>
        <begin position="110"/>
        <end position="143"/>
    </location>
</feature>
<dbReference type="GO" id="GO:0005886">
    <property type="term" value="C:plasma membrane"/>
    <property type="evidence" value="ECO:0007669"/>
    <property type="project" value="UniProtKB-SubCell"/>
</dbReference>
<proteinExistence type="inferred from homology"/>
<organism evidence="6 7">
    <name type="scientific">Brevibacillus antibioticus</name>
    <dbReference type="NCBI Taxonomy" id="2570228"/>
    <lineage>
        <taxon>Bacteria</taxon>
        <taxon>Bacillati</taxon>
        <taxon>Bacillota</taxon>
        <taxon>Bacilli</taxon>
        <taxon>Bacillales</taxon>
        <taxon>Paenibacillaceae</taxon>
        <taxon>Brevibacillus</taxon>
    </lineage>
</organism>
<dbReference type="PANTHER" id="PTHR38452">
    <property type="entry name" value="UPF0756 MEMBRANE PROTEIN YEAL"/>
    <property type="match status" value="1"/>
</dbReference>
<comment type="subcellular location">
    <subcellularLocation>
        <location evidence="5">Cell membrane</location>
        <topology evidence="5">Multi-pass membrane protein</topology>
    </subcellularLocation>
</comment>
<evidence type="ECO:0000256" key="5">
    <source>
        <dbReference type="HAMAP-Rule" id="MF_01874"/>
    </source>
</evidence>
<dbReference type="Pfam" id="PF04284">
    <property type="entry name" value="DUF441"/>
    <property type="match status" value="1"/>
</dbReference>
<protein>
    <recommendedName>
        <fullName evidence="5">UPF0756 membrane protein E8L90_16640</fullName>
    </recommendedName>
</protein>